<dbReference type="PANTHER" id="PTHR33993:SF2">
    <property type="entry name" value="VOC DOMAIN-CONTAINING PROTEIN"/>
    <property type="match status" value="1"/>
</dbReference>
<dbReference type="OrthoDB" id="9804235at2"/>
<reference evidence="2 3" key="1">
    <citation type="submission" date="2018-06" db="EMBL/GenBank/DDBJ databases">
        <title>Mucibacter soli gen. nov., sp. nov., a new member of the family Chitinophagaceae producing mucin.</title>
        <authorList>
            <person name="Kim M.-K."/>
            <person name="Park S."/>
            <person name="Kim T.-S."/>
            <person name="Joung Y."/>
            <person name="Han J.-H."/>
            <person name="Kim S.B."/>
        </authorList>
    </citation>
    <scope>NUCLEOTIDE SEQUENCE [LARGE SCALE GENOMIC DNA]</scope>
    <source>
        <strain evidence="2 3">R1-15</strain>
    </source>
</reference>
<dbReference type="PROSITE" id="PS51819">
    <property type="entry name" value="VOC"/>
    <property type="match status" value="1"/>
</dbReference>
<dbReference type="PANTHER" id="PTHR33993">
    <property type="entry name" value="GLYOXALASE-RELATED"/>
    <property type="match status" value="1"/>
</dbReference>
<sequence length="127" mass="14014">MNKDANALNWFEIPVTDMQRAKNFYDKVFDINIAVDNMMGMEMGFLPFEDGNGKVSGALVKSDMHKPSMDGALVYLNANPDIQKVVDRVESAGGKVVMPKTLINEQVGYMAFFTDTEGNKMGLHASS</sequence>
<gene>
    <name evidence="2" type="ORF">DN068_19135</name>
</gene>
<dbReference type="InterPro" id="IPR004360">
    <property type="entry name" value="Glyas_Fos-R_dOase_dom"/>
</dbReference>
<keyword evidence="3" id="KW-1185">Reference proteome</keyword>
<dbReference type="Gene3D" id="3.10.180.10">
    <property type="entry name" value="2,3-Dihydroxybiphenyl 1,2-Dioxygenase, domain 1"/>
    <property type="match status" value="1"/>
</dbReference>
<dbReference type="InterPro" id="IPR037523">
    <property type="entry name" value="VOC_core"/>
</dbReference>
<evidence type="ECO:0000313" key="3">
    <source>
        <dbReference type="Proteomes" id="UP000248745"/>
    </source>
</evidence>
<accession>A0A2W2A7S7</accession>
<dbReference type="AlphaFoldDB" id="A0A2W2A7S7"/>
<feature type="domain" description="VOC" evidence="1">
    <location>
        <begin position="7"/>
        <end position="126"/>
    </location>
</feature>
<proteinExistence type="predicted"/>
<evidence type="ECO:0000259" key="1">
    <source>
        <dbReference type="PROSITE" id="PS51819"/>
    </source>
</evidence>
<dbReference type="RefSeq" id="WP_111000551.1">
    <property type="nucleotide sequence ID" value="NZ_QKTW01000025.1"/>
</dbReference>
<comment type="caution">
    <text evidence="2">The sequence shown here is derived from an EMBL/GenBank/DDBJ whole genome shotgun (WGS) entry which is preliminary data.</text>
</comment>
<dbReference type="Pfam" id="PF00903">
    <property type="entry name" value="Glyoxalase"/>
    <property type="match status" value="1"/>
</dbReference>
<organism evidence="2 3">
    <name type="scientific">Taibaiella soli</name>
    <dbReference type="NCBI Taxonomy" id="1649169"/>
    <lineage>
        <taxon>Bacteria</taxon>
        <taxon>Pseudomonadati</taxon>
        <taxon>Bacteroidota</taxon>
        <taxon>Chitinophagia</taxon>
        <taxon>Chitinophagales</taxon>
        <taxon>Chitinophagaceae</taxon>
        <taxon>Taibaiella</taxon>
    </lineage>
</organism>
<dbReference type="InterPro" id="IPR052164">
    <property type="entry name" value="Anthracycline_SecMetBiosynth"/>
</dbReference>
<dbReference type="CDD" id="cd07247">
    <property type="entry name" value="SgaA_N_like"/>
    <property type="match status" value="1"/>
</dbReference>
<dbReference type="Proteomes" id="UP000248745">
    <property type="component" value="Unassembled WGS sequence"/>
</dbReference>
<dbReference type="InterPro" id="IPR029068">
    <property type="entry name" value="Glyas_Bleomycin-R_OHBP_Dase"/>
</dbReference>
<dbReference type="EMBL" id="QKTW01000025">
    <property type="protein sequence ID" value="PZF71405.1"/>
    <property type="molecule type" value="Genomic_DNA"/>
</dbReference>
<protein>
    <submittedName>
        <fullName evidence="2">VOC family protein</fullName>
    </submittedName>
</protein>
<dbReference type="SUPFAM" id="SSF54593">
    <property type="entry name" value="Glyoxalase/Bleomycin resistance protein/Dihydroxybiphenyl dioxygenase"/>
    <property type="match status" value="1"/>
</dbReference>
<evidence type="ECO:0000313" key="2">
    <source>
        <dbReference type="EMBL" id="PZF71405.1"/>
    </source>
</evidence>
<name>A0A2W2A7S7_9BACT</name>